<name>A0ABQ3VFH4_9CHLR</name>
<proteinExistence type="predicted"/>
<dbReference type="Proteomes" id="UP000635565">
    <property type="component" value="Unassembled WGS sequence"/>
</dbReference>
<evidence type="ECO:0000313" key="2">
    <source>
        <dbReference type="Proteomes" id="UP000635565"/>
    </source>
</evidence>
<evidence type="ECO:0000313" key="1">
    <source>
        <dbReference type="EMBL" id="GHO84484.1"/>
    </source>
</evidence>
<protein>
    <submittedName>
        <fullName evidence="1">Uncharacterized protein</fullName>
    </submittedName>
</protein>
<sequence>MDHFLRTGKTTPTIFLLLVCSLLMFESDFPYCDGIVMLIKGILFTSELYRRRAPADAFGMVI</sequence>
<dbReference type="EMBL" id="BNJJ01000006">
    <property type="protein sequence ID" value="GHO84484.1"/>
    <property type="molecule type" value="Genomic_DNA"/>
</dbReference>
<organism evidence="1 2">
    <name type="scientific">Dictyobacter formicarum</name>
    <dbReference type="NCBI Taxonomy" id="2778368"/>
    <lineage>
        <taxon>Bacteria</taxon>
        <taxon>Bacillati</taxon>
        <taxon>Chloroflexota</taxon>
        <taxon>Ktedonobacteria</taxon>
        <taxon>Ktedonobacterales</taxon>
        <taxon>Dictyobacteraceae</taxon>
        <taxon>Dictyobacter</taxon>
    </lineage>
</organism>
<gene>
    <name evidence="1" type="ORF">KSZ_24900</name>
</gene>
<dbReference type="RefSeq" id="WP_201362098.1">
    <property type="nucleotide sequence ID" value="NZ_BNJJ01000006.1"/>
</dbReference>
<accession>A0ABQ3VFH4</accession>
<comment type="caution">
    <text evidence="1">The sequence shown here is derived from an EMBL/GenBank/DDBJ whole genome shotgun (WGS) entry which is preliminary data.</text>
</comment>
<reference evidence="1 2" key="1">
    <citation type="journal article" date="2021" name="Int. J. Syst. Evol. Microbiol.">
        <title>Reticulibacter mediterranei gen. nov., sp. nov., within the new family Reticulibacteraceae fam. nov., and Ktedonospora formicarum gen. nov., sp. nov., Ktedonobacter robiniae sp. nov., Dictyobacter formicarum sp. nov. and Dictyobacter arantiisoli sp. nov., belonging to the class Ktedonobacteria.</title>
        <authorList>
            <person name="Yabe S."/>
            <person name="Zheng Y."/>
            <person name="Wang C.M."/>
            <person name="Sakai Y."/>
            <person name="Abe K."/>
            <person name="Yokota A."/>
            <person name="Donadio S."/>
            <person name="Cavaletti L."/>
            <person name="Monciardini P."/>
        </authorList>
    </citation>
    <scope>NUCLEOTIDE SEQUENCE [LARGE SCALE GENOMIC DNA]</scope>
    <source>
        <strain evidence="1 2">SOSP1-9</strain>
    </source>
</reference>
<keyword evidence="2" id="KW-1185">Reference proteome</keyword>